<keyword evidence="6" id="KW-0539">Nucleus</keyword>
<proteinExistence type="inferred from homology"/>
<name>A0ABM0MGK1_SACKO</name>
<feature type="compositionally biased region" description="Low complexity" evidence="7">
    <location>
        <begin position="711"/>
        <end position="723"/>
    </location>
</feature>
<feature type="compositionally biased region" description="Basic and acidic residues" evidence="7">
    <location>
        <begin position="832"/>
        <end position="842"/>
    </location>
</feature>
<protein>
    <submittedName>
        <fullName evidence="10">Histone deacetylase complex subunit SAP130-like isoform X1</fullName>
    </submittedName>
</protein>
<evidence type="ECO:0000313" key="10">
    <source>
        <dbReference type="RefSeq" id="XP_006819142.1"/>
    </source>
</evidence>
<dbReference type="RefSeq" id="XP_006819142.1">
    <property type="nucleotide sequence ID" value="XM_006819079.1"/>
</dbReference>
<feature type="compositionally biased region" description="Low complexity" evidence="7">
    <location>
        <begin position="307"/>
        <end position="335"/>
    </location>
</feature>
<accession>A0ABM0MGK1</accession>
<evidence type="ECO:0000259" key="8">
    <source>
        <dbReference type="Pfam" id="PF16014"/>
    </source>
</evidence>
<keyword evidence="3" id="KW-0678">Repressor</keyword>
<keyword evidence="4" id="KW-0805">Transcription regulation</keyword>
<evidence type="ECO:0000256" key="6">
    <source>
        <dbReference type="ARBA" id="ARBA00023242"/>
    </source>
</evidence>
<keyword evidence="5" id="KW-0804">Transcription</keyword>
<evidence type="ECO:0000256" key="4">
    <source>
        <dbReference type="ARBA" id="ARBA00023015"/>
    </source>
</evidence>
<feature type="region of interest" description="Disordered" evidence="7">
    <location>
        <begin position="1"/>
        <end position="46"/>
    </location>
</feature>
<dbReference type="Proteomes" id="UP000694865">
    <property type="component" value="Unplaced"/>
</dbReference>
<dbReference type="PANTHER" id="PTHR13497:SF3">
    <property type="entry name" value="HISTONE DEACETYLASE COMPLEX SUBUNIT SAP130"/>
    <property type="match status" value="1"/>
</dbReference>
<comment type="similarity">
    <text evidence="2">Belongs to the SAP130 family.</text>
</comment>
<evidence type="ECO:0000256" key="5">
    <source>
        <dbReference type="ARBA" id="ARBA00023163"/>
    </source>
</evidence>
<feature type="compositionally biased region" description="Polar residues" evidence="7">
    <location>
        <begin position="272"/>
        <end position="282"/>
    </location>
</feature>
<feature type="compositionally biased region" description="Polar residues" evidence="7">
    <location>
        <begin position="699"/>
        <end position="710"/>
    </location>
</feature>
<evidence type="ECO:0000256" key="3">
    <source>
        <dbReference type="ARBA" id="ARBA00022491"/>
    </source>
</evidence>
<evidence type="ECO:0000256" key="1">
    <source>
        <dbReference type="ARBA" id="ARBA00004123"/>
    </source>
</evidence>
<dbReference type="InterPro" id="IPR024137">
    <property type="entry name" value="His_deAcase_cplx_SAP130"/>
</dbReference>
<dbReference type="GeneID" id="100370716"/>
<evidence type="ECO:0000313" key="9">
    <source>
        <dbReference type="Proteomes" id="UP000694865"/>
    </source>
</evidence>
<dbReference type="PANTHER" id="PTHR13497">
    <property type="entry name" value="HISTONE DEACETYLASE COMPLEX SUBUNIT SAP130"/>
    <property type="match status" value="1"/>
</dbReference>
<sequence length="1007" mass="107084">MSSHNFPPGADEHSDQREDQRPNQSQGQDERKPESVVRPTSQQAHLSHVQPIPISQPHGPSAPPMLQPLITTQPPTETVKPFSDSLTMSLQKPVVSFPIRPIAPAPTILTTIAGITKIQPSHMTVALDSSVAPLTGLPGQTSVTNVSHSNLLGGAASTIPLASIIKGTTQSQLSSPQQVPSTQPPSFTSHVPRVQYLPSVHYPPQVITPNSAAAAATLSAPKSGITTAMLRPQTMSGLSPTTTVQSVMPVSLQASLQRLSSASSLPRSASPITSSTPLTVSSEGPRLTSHLQSTLGLSLHPQPLPATHSQSHLQTQTHPQTQPQTQVSQPSMTQTLPQSQLVPPTIQAALRQDLSRATSVTLPNLLTPTITLPPPITLTGHHMQAKYLASLSAINIPKPIISTTTSVTSVAATVPPTMSTSSTLQVSSPHTASVVTVPASTSIFSHMRSSLTPGNTSSNTQVTTVTSNIPVAKVYPRQQQLPHSPRTQPDFPSESPSMFLAAAAAHRSSPNPAMISTVAASLPVSAVTSDTRAMSHAAQYTGAHTYLLPPTYDPTLGYAMHSYGVPFTSAVRPGFVGFNHLPVSSAPQGSSVAAAAMAAAAHAATVGAAPVRINPLNLMPVDQRQQMAPIPGTIATASEGLPVDGSAGIGGMYAGAGSLMNIGSSTTISSNNLANPSASPRPSILRKRTNEGLRKPVVSTPTGSQPGSPKTDSSQSTLSATSSPKPSDGLSLSQQSVEMNVVDSSTNTMLANNDVIRIKQEPDTIIEGVLALNTSVPQSTTTVTIDTMGASPRKKPRKQQHIVATEDHDMVESNSTDEADEGDPRPLLTPKKSTDKSKDDKKQAKEVKYIQYLKRPYKNLLEMYRQSWNPAVHHFHRYADVKVKDKKSTIQDIASQKGIVQKANGWKIQHIASQIDDLTTLEQEVFDKMKEIKEGLGSRPCKLVPEDEMVQISELVQGNIQRSQLAMEQMSEARHSMLKVFEHKSKVVSILNKHASKRNSKKKNSNS</sequence>
<evidence type="ECO:0000256" key="2">
    <source>
        <dbReference type="ARBA" id="ARBA00007859"/>
    </source>
</evidence>
<feature type="compositionally biased region" description="Low complexity" evidence="7">
    <location>
        <begin position="262"/>
        <end position="271"/>
    </location>
</feature>
<feature type="compositionally biased region" description="Low complexity" evidence="7">
    <location>
        <begin position="671"/>
        <end position="683"/>
    </location>
</feature>
<feature type="region of interest" description="Disordered" evidence="7">
    <location>
        <begin position="262"/>
        <end position="338"/>
    </location>
</feature>
<feature type="region of interest" description="Disordered" evidence="7">
    <location>
        <begin position="671"/>
        <end position="734"/>
    </location>
</feature>
<keyword evidence="9" id="KW-1185">Reference proteome</keyword>
<dbReference type="Pfam" id="PF16014">
    <property type="entry name" value="SAP130_C"/>
    <property type="match status" value="1"/>
</dbReference>
<comment type="subcellular location">
    <subcellularLocation>
        <location evidence="1">Nucleus</location>
    </subcellularLocation>
</comment>
<feature type="domain" description="Histone deacetylase complex subunit SAP130 C-terminal" evidence="8">
    <location>
        <begin position="784"/>
        <end position="992"/>
    </location>
</feature>
<dbReference type="InterPro" id="IPR031963">
    <property type="entry name" value="SAP130_C"/>
</dbReference>
<gene>
    <name evidence="10" type="primary">LOC100370716</name>
</gene>
<feature type="region of interest" description="Disordered" evidence="7">
    <location>
        <begin position="787"/>
        <end position="842"/>
    </location>
</feature>
<feature type="compositionally biased region" description="Basic and acidic residues" evidence="7">
    <location>
        <begin position="10"/>
        <end position="21"/>
    </location>
</feature>
<evidence type="ECO:0000256" key="7">
    <source>
        <dbReference type="SAM" id="MobiDB-lite"/>
    </source>
</evidence>
<reference evidence="10" key="1">
    <citation type="submission" date="2025-08" db="UniProtKB">
        <authorList>
            <consortium name="RefSeq"/>
        </authorList>
    </citation>
    <scope>IDENTIFICATION</scope>
    <source>
        <tissue evidence="10">Testes</tissue>
    </source>
</reference>
<organism evidence="9 10">
    <name type="scientific">Saccoglossus kowalevskii</name>
    <name type="common">Acorn worm</name>
    <dbReference type="NCBI Taxonomy" id="10224"/>
    <lineage>
        <taxon>Eukaryota</taxon>
        <taxon>Metazoa</taxon>
        <taxon>Hemichordata</taxon>
        <taxon>Enteropneusta</taxon>
        <taxon>Harrimaniidae</taxon>
        <taxon>Saccoglossus</taxon>
    </lineage>
</organism>